<name>A0A3S4F517_SALET</name>
<accession>A0A3S4F517</accession>
<evidence type="ECO:0000313" key="2">
    <source>
        <dbReference type="Proteomes" id="UP000273655"/>
    </source>
</evidence>
<reference evidence="1 2" key="1">
    <citation type="submission" date="2018-12" db="EMBL/GenBank/DDBJ databases">
        <authorList>
            <consortium name="Pathogen Informatics"/>
        </authorList>
    </citation>
    <scope>NUCLEOTIDE SEQUENCE [LARGE SCALE GENOMIC DNA]</scope>
    <source>
        <strain evidence="1 2">NCTC8271</strain>
    </source>
</reference>
<proteinExistence type="predicted"/>
<protein>
    <submittedName>
        <fullName evidence="1">VCBS repeat-containing protein</fullName>
    </submittedName>
</protein>
<dbReference type="Proteomes" id="UP000273655">
    <property type="component" value="Chromosome 1"/>
</dbReference>
<gene>
    <name evidence="1" type="ORF">NCTC8271_01569</name>
</gene>
<dbReference type="EMBL" id="LR134148">
    <property type="protein sequence ID" value="VEA33909.1"/>
    <property type="molecule type" value="Genomic_DNA"/>
</dbReference>
<organism evidence="1 2">
    <name type="scientific">Salmonella enterica I</name>
    <dbReference type="NCBI Taxonomy" id="59201"/>
    <lineage>
        <taxon>Bacteria</taxon>
        <taxon>Pseudomonadati</taxon>
        <taxon>Pseudomonadota</taxon>
        <taxon>Gammaproteobacteria</taxon>
        <taxon>Enterobacterales</taxon>
        <taxon>Enterobacteriaceae</taxon>
        <taxon>Salmonella</taxon>
    </lineage>
</organism>
<evidence type="ECO:0000313" key="1">
    <source>
        <dbReference type="EMBL" id="VEA33909.1"/>
    </source>
</evidence>
<sequence length="90" mass="9231">MGNDTAQVEFTIAEGGTGDVTIDAAATGIVLSLLSTQEIVVQRYDTSLGAWTTIVNTAVGDFANLLTLTGSGVTLNLSGLGEGQYRGTHL</sequence>
<dbReference type="AlphaFoldDB" id="A0A3S4F517"/>